<sequence>MFKFIMHKSFFIVLSILLLAACNNPLKEDKVEPEMKMYQPSEMALLMRQMYEFNKLTKAQIINRETLSAFPEEFVKIHNAIMTDPDERDSEFDSLAVQFVKFQKATYTTKSDSTAYYFNQSVNSCIACHQTRCTGPIPKIKKLIIN</sequence>
<dbReference type="Proteomes" id="UP000623301">
    <property type="component" value="Unassembled WGS sequence"/>
</dbReference>
<protein>
    <recommendedName>
        <fullName evidence="4">Cytochrome c domain-containing protein</fullName>
    </recommendedName>
</protein>
<feature type="chain" id="PRO_5046658661" description="Cytochrome c domain-containing protein" evidence="1">
    <location>
        <begin position="21"/>
        <end position="146"/>
    </location>
</feature>
<proteinExistence type="predicted"/>
<dbReference type="InterPro" id="IPR010980">
    <property type="entry name" value="Cyt_c/b562"/>
</dbReference>
<keyword evidence="3" id="KW-1185">Reference proteome</keyword>
<dbReference type="SUPFAM" id="SSF47175">
    <property type="entry name" value="Cytochromes"/>
    <property type="match status" value="1"/>
</dbReference>
<organism evidence="2 3">
    <name type="scientific">Aureibaculum flavum</name>
    <dbReference type="NCBI Taxonomy" id="2795986"/>
    <lineage>
        <taxon>Bacteria</taxon>
        <taxon>Pseudomonadati</taxon>
        <taxon>Bacteroidota</taxon>
        <taxon>Flavobacteriia</taxon>
        <taxon>Flavobacteriales</taxon>
        <taxon>Flavobacteriaceae</taxon>
        <taxon>Aureibaculum</taxon>
    </lineage>
</organism>
<feature type="signal peptide" evidence="1">
    <location>
        <begin position="1"/>
        <end position="20"/>
    </location>
</feature>
<reference evidence="2 3" key="1">
    <citation type="submission" date="2020-12" db="EMBL/GenBank/DDBJ databases">
        <title>Aureibaculum luteum sp. nov. and Aureibaculum flavum sp. nov., novel members of the family Flavobacteriaceae isolated from Antarctic intertidal sediments.</title>
        <authorList>
            <person name="He X."/>
            <person name="Zhang X."/>
        </authorList>
    </citation>
    <scope>NUCLEOTIDE SEQUENCE [LARGE SCALE GENOMIC DNA]</scope>
    <source>
        <strain evidence="2 3">A20</strain>
    </source>
</reference>
<dbReference type="RefSeq" id="WP_198840206.1">
    <property type="nucleotide sequence ID" value="NZ_JAEHFJ010000002.1"/>
</dbReference>
<evidence type="ECO:0000313" key="3">
    <source>
        <dbReference type="Proteomes" id="UP000623301"/>
    </source>
</evidence>
<name>A0ABS0WN47_9FLAO</name>
<evidence type="ECO:0000313" key="2">
    <source>
        <dbReference type="EMBL" id="MBJ2173401.1"/>
    </source>
</evidence>
<comment type="caution">
    <text evidence="2">The sequence shown here is derived from an EMBL/GenBank/DDBJ whole genome shotgun (WGS) entry which is preliminary data.</text>
</comment>
<dbReference type="PROSITE" id="PS51257">
    <property type="entry name" value="PROKAR_LIPOPROTEIN"/>
    <property type="match status" value="1"/>
</dbReference>
<evidence type="ECO:0008006" key="4">
    <source>
        <dbReference type="Google" id="ProtNLM"/>
    </source>
</evidence>
<accession>A0ABS0WN47</accession>
<dbReference type="EMBL" id="JAEHFJ010000002">
    <property type="protein sequence ID" value="MBJ2173401.1"/>
    <property type="molecule type" value="Genomic_DNA"/>
</dbReference>
<keyword evidence="1" id="KW-0732">Signal</keyword>
<gene>
    <name evidence="2" type="ORF">JBL43_04090</name>
</gene>
<evidence type="ECO:0000256" key="1">
    <source>
        <dbReference type="SAM" id="SignalP"/>
    </source>
</evidence>